<keyword evidence="3" id="KW-0325">Glycoprotein</keyword>
<evidence type="ECO:0000256" key="3">
    <source>
        <dbReference type="ARBA" id="ARBA00023180"/>
    </source>
</evidence>
<dbReference type="Gene3D" id="3.10.50.10">
    <property type="match status" value="1"/>
</dbReference>
<dbReference type="Proteomes" id="UP000053240">
    <property type="component" value="Unassembled WGS sequence"/>
</dbReference>
<feature type="transmembrane region" description="Helical" evidence="7">
    <location>
        <begin position="55"/>
        <end position="75"/>
    </location>
</feature>
<evidence type="ECO:0000256" key="7">
    <source>
        <dbReference type="SAM" id="Phobius"/>
    </source>
</evidence>
<dbReference type="GO" id="GO:0005576">
    <property type="term" value="C:extracellular region"/>
    <property type="evidence" value="ECO:0007669"/>
    <property type="project" value="TreeGrafter"/>
</dbReference>
<sequence length="477" mass="54028">MGANKTSKENDEVVKSFNADYKQKFVSCDNEATNDGLFSKLNENDRISSTIFLRVPVRVTVLLLLIALLFIYTMYIEFNLPSHDTASFDTSEEINIESGVALKVDKVVSCYYNTPSPGPTPQLRPSAIHPHLCTHINVAFAQIRNKEIYLDNEQYESLTQVVLLKRMNPNLKILLSIGGAGNDTGFPNMVINHASRKTFIKSVKTVLRTYGLDGIDLDWEFPMVNVDINIYKRQRQHFSQLLREIRMEYIRENRDYLLTMAAAAPETIVDVAYDVDQINLYVDYVNVMTYDFHAFSKYTPFTGLNSPLYHRSMEQMFLATLNINYTVHMYLNKGLDRSKIVVGIPTYGHTFTLVNANNGQVGSPAAGYGTLGGLGFVNYPDICKFIAKFRSEVVIELDPDAKVPYLHKELEWISYDTPHSAMEKANYIKEQNLRGAMIYSLNADDYEGVCDEEVEGSLKFPLAMSVKHALADKVKSN</sequence>
<organism evidence="9 10">
    <name type="scientific">Papilio machaon</name>
    <name type="common">Old World swallowtail butterfly</name>
    <dbReference type="NCBI Taxonomy" id="76193"/>
    <lineage>
        <taxon>Eukaryota</taxon>
        <taxon>Metazoa</taxon>
        <taxon>Ecdysozoa</taxon>
        <taxon>Arthropoda</taxon>
        <taxon>Hexapoda</taxon>
        <taxon>Insecta</taxon>
        <taxon>Pterygota</taxon>
        <taxon>Neoptera</taxon>
        <taxon>Endopterygota</taxon>
        <taxon>Lepidoptera</taxon>
        <taxon>Glossata</taxon>
        <taxon>Ditrysia</taxon>
        <taxon>Papilionoidea</taxon>
        <taxon>Papilionidae</taxon>
        <taxon>Papilioninae</taxon>
        <taxon>Papilio</taxon>
    </lineage>
</organism>
<keyword evidence="10" id="KW-1185">Reference proteome</keyword>
<evidence type="ECO:0000256" key="4">
    <source>
        <dbReference type="ARBA" id="ARBA00023295"/>
    </source>
</evidence>
<dbReference type="Pfam" id="PF00704">
    <property type="entry name" value="Glyco_hydro_18"/>
    <property type="match status" value="1"/>
</dbReference>
<keyword evidence="4 5" id="KW-0326">Glycosidase</keyword>
<proteinExistence type="inferred from homology"/>
<dbReference type="EMBL" id="KQ460642">
    <property type="protein sequence ID" value="KPJ13351.1"/>
    <property type="molecule type" value="Genomic_DNA"/>
</dbReference>
<dbReference type="PROSITE" id="PS51910">
    <property type="entry name" value="GH18_2"/>
    <property type="match status" value="1"/>
</dbReference>
<dbReference type="STRING" id="76193.A0A0N1IFU3"/>
<dbReference type="PANTHER" id="PTHR11177">
    <property type="entry name" value="CHITINASE"/>
    <property type="match status" value="1"/>
</dbReference>
<reference evidence="9 10" key="1">
    <citation type="journal article" date="2015" name="Nat. Commun.">
        <title>Outbred genome sequencing and CRISPR/Cas9 gene editing in butterflies.</title>
        <authorList>
            <person name="Li X."/>
            <person name="Fan D."/>
            <person name="Zhang W."/>
            <person name="Liu G."/>
            <person name="Zhang L."/>
            <person name="Zhao L."/>
            <person name="Fang X."/>
            <person name="Chen L."/>
            <person name="Dong Y."/>
            <person name="Chen Y."/>
            <person name="Ding Y."/>
            <person name="Zhao R."/>
            <person name="Feng M."/>
            <person name="Zhu Y."/>
            <person name="Feng Y."/>
            <person name="Jiang X."/>
            <person name="Zhu D."/>
            <person name="Xiang H."/>
            <person name="Feng X."/>
            <person name="Li S."/>
            <person name="Wang J."/>
            <person name="Zhang G."/>
            <person name="Kronforst M.R."/>
            <person name="Wang W."/>
        </authorList>
    </citation>
    <scope>NUCLEOTIDE SEQUENCE [LARGE SCALE GENOMIC DNA]</scope>
    <source>
        <strain evidence="9">Ya'a_city_454_Pm</strain>
        <tissue evidence="9">Whole body</tissue>
    </source>
</reference>
<evidence type="ECO:0000256" key="2">
    <source>
        <dbReference type="ARBA" id="ARBA00022801"/>
    </source>
</evidence>
<dbReference type="FunFam" id="3.10.50.10:FF:000003">
    <property type="entry name" value="Class V chitinase CHIT5b"/>
    <property type="match status" value="1"/>
</dbReference>
<dbReference type="InterPro" id="IPR050314">
    <property type="entry name" value="Glycosyl_Hydrlase_18"/>
</dbReference>
<dbReference type="OrthoDB" id="76388at2759"/>
<dbReference type="PROSITE" id="PS01095">
    <property type="entry name" value="GH18_1"/>
    <property type="match status" value="1"/>
</dbReference>
<dbReference type="KEGG" id="pmac:106712707"/>
<keyword evidence="2 5" id="KW-0378">Hydrolase</keyword>
<dbReference type="SUPFAM" id="SSF54556">
    <property type="entry name" value="Chitinase insertion domain"/>
    <property type="match status" value="1"/>
</dbReference>
<name>A0A0N1IFU3_PAPMA</name>
<dbReference type="InterPro" id="IPR001579">
    <property type="entry name" value="Glyco_hydro_18_chit_AS"/>
</dbReference>
<keyword evidence="7" id="KW-0812">Transmembrane</keyword>
<evidence type="ECO:0000259" key="8">
    <source>
        <dbReference type="PROSITE" id="PS51910"/>
    </source>
</evidence>
<dbReference type="GO" id="GO:0006032">
    <property type="term" value="P:chitin catabolic process"/>
    <property type="evidence" value="ECO:0007669"/>
    <property type="project" value="UniProtKB-ARBA"/>
</dbReference>
<dbReference type="AlphaFoldDB" id="A0A0N1IFU3"/>
<keyword evidence="7" id="KW-1133">Transmembrane helix</keyword>
<evidence type="ECO:0000313" key="10">
    <source>
        <dbReference type="Proteomes" id="UP000053240"/>
    </source>
</evidence>
<evidence type="ECO:0000313" key="9">
    <source>
        <dbReference type="EMBL" id="KPJ13351.1"/>
    </source>
</evidence>
<dbReference type="Gene3D" id="3.20.20.80">
    <property type="entry name" value="Glycosidases"/>
    <property type="match status" value="1"/>
</dbReference>
<comment type="similarity">
    <text evidence="6">Belongs to the glycosyl hydrolase 18 family.</text>
</comment>
<dbReference type="InterPro" id="IPR001223">
    <property type="entry name" value="Glyco_hydro18_cat"/>
</dbReference>
<dbReference type="SMART" id="SM00636">
    <property type="entry name" value="Glyco_18"/>
    <property type="match status" value="1"/>
</dbReference>
<dbReference type="GO" id="GO:0008061">
    <property type="term" value="F:chitin binding"/>
    <property type="evidence" value="ECO:0007669"/>
    <property type="project" value="InterPro"/>
</dbReference>
<dbReference type="InterPro" id="IPR011583">
    <property type="entry name" value="Chitinase_II/V-like_cat"/>
</dbReference>
<gene>
    <name evidence="9" type="ORF">RR48_03559</name>
</gene>
<dbReference type="InterPro" id="IPR029070">
    <property type="entry name" value="Chitinase_insertion_sf"/>
</dbReference>
<dbReference type="FunCoup" id="A0A0N1IFU3">
    <property type="interactions" value="40"/>
</dbReference>
<dbReference type="GO" id="GO:0005975">
    <property type="term" value="P:carbohydrate metabolic process"/>
    <property type="evidence" value="ECO:0007669"/>
    <property type="project" value="InterPro"/>
</dbReference>
<dbReference type="GO" id="GO:0004568">
    <property type="term" value="F:chitinase activity"/>
    <property type="evidence" value="ECO:0007669"/>
    <property type="project" value="UniProtKB-ARBA"/>
</dbReference>
<keyword evidence="7" id="KW-0472">Membrane</keyword>
<evidence type="ECO:0000256" key="1">
    <source>
        <dbReference type="ARBA" id="ARBA00022729"/>
    </source>
</evidence>
<evidence type="ECO:0000256" key="6">
    <source>
        <dbReference type="RuleBase" id="RU004453"/>
    </source>
</evidence>
<dbReference type="InterPro" id="IPR017853">
    <property type="entry name" value="GH"/>
</dbReference>
<evidence type="ECO:0000256" key="5">
    <source>
        <dbReference type="RuleBase" id="RU000489"/>
    </source>
</evidence>
<keyword evidence="1" id="KW-0732">Signal</keyword>
<dbReference type="InParanoid" id="A0A0N1IFU3"/>
<dbReference type="SUPFAM" id="SSF51445">
    <property type="entry name" value="(Trans)glycosidases"/>
    <property type="match status" value="1"/>
</dbReference>
<protein>
    <submittedName>
        <fullName evidence="9">Chitotriosidase-1</fullName>
    </submittedName>
</protein>
<accession>A0A0N1IFU3</accession>
<dbReference type="PANTHER" id="PTHR11177:SF390">
    <property type="entry name" value="CHITINASE 11"/>
    <property type="match status" value="1"/>
</dbReference>
<feature type="domain" description="GH18" evidence="8">
    <location>
        <begin position="106"/>
        <end position="473"/>
    </location>
</feature>